<dbReference type="Proteomes" id="UP000183085">
    <property type="component" value="Unassembled WGS sequence"/>
</dbReference>
<sequence length="555" mass="64716">MEQKIEIINNWNLKKVFNEMENGNIKIPRFQRGYVWERSKIVKLLNSIYSQYPIGSFFIWVASLNYKNFCREITELNLPEQPESNNYSFILDGQRRITSLYVALKGKKLNGTDFSAICFNLEKKEFQIPRLKNEKHNIPAWKLFDTTAYGDVLTDYAISDRENGTNYSTIWRDCQQVFTDYPISVIRTLKMDLEQVVTIFERINQGGKRLSLFDLVHASAWSPNFDLREKIKKFNDEPNVKYFGGLEEEVFIQSLSLNAFDDCRNQNQLHLTAESASNLWGKTTECLRLSIDFIKTFGVRFIDFIPYNSFLPVIQYYFFKSGNNSIKSEHVKYIEDWFWTATFSQRYSSSSLTLMKEDASWIFNLSGGQQAENMFGVSLTLKELLKVRMQNKSVIKNGALCLMALENPQDFDNGLPVTLDRTNVSRSNSKENHHFFPFSLRQQFNTDSNGINSLLNFVLISGRLNREISNDYPSQYLTEYEAKNSKINEHLLTHFINQDTLNAAKANDFQSFIQKRGEFILEKIRSKIKIGEFSEPEDEIIEENIEYEEVQTEEG</sequence>
<dbReference type="AlphaFoldDB" id="A0A1J5DR53"/>
<organism evidence="2 3">
    <name type="scientific">Candidatus Desantisbacteria bacterium CG2_30_40_21</name>
    <dbReference type="NCBI Taxonomy" id="1817895"/>
    <lineage>
        <taxon>Bacteria</taxon>
        <taxon>Candidatus Desantisiibacteriota</taxon>
    </lineage>
</organism>
<reference evidence="2 3" key="1">
    <citation type="journal article" date="2016" name="Environ. Microbiol.">
        <title>Genomic resolution of a cold subsurface aquifer community provides metabolic insights for novel microbes adapted to high CO concentrations.</title>
        <authorList>
            <person name="Probst A.J."/>
            <person name="Castelle C.J."/>
            <person name="Singh A."/>
            <person name="Brown C.T."/>
            <person name="Anantharaman K."/>
            <person name="Sharon I."/>
            <person name="Hug L.A."/>
            <person name="Burstein D."/>
            <person name="Emerson J.B."/>
            <person name="Thomas B.C."/>
            <person name="Banfield J.F."/>
        </authorList>
    </citation>
    <scope>NUCLEOTIDE SEQUENCE [LARGE SCALE GENOMIC DNA]</scope>
    <source>
        <strain evidence="2">CG2_30_40_21</strain>
    </source>
</reference>
<proteinExistence type="predicted"/>
<name>A0A1J5DR53_9BACT</name>
<evidence type="ECO:0000313" key="2">
    <source>
        <dbReference type="EMBL" id="OIP38585.1"/>
    </source>
</evidence>
<dbReference type="InterPro" id="IPR004919">
    <property type="entry name" value="GmrSD_N"/>
</dbReference>
<dbReference type="EMBL" id="MNYI01000174">
    <property type="protein sequence ID" value="OIP38585.1"/>
    <property type="molecule type" value="Genomic_DNA"/>
</dbReference>
<evidence type="ECO:0000259" key="1">
    <source>
        <dbReference type="Pfam" id="PF03235"/>
    </source>
</evidence>
<gene>
    <name evidence="2" type="ORF">AUJ95_06515</name>
</gene>
<feature type="domain" description="GmrSD restriction endonucleases N-terminal" evidence="1">
    <location>
        <begin position="13"/>
        <end position="218"/>
    </location>
</feature>
<dbReference type="Pfam" id="PF03235">
    <property type="entry name" value="GmrSD_N"/>
    <property type="match status" value="1"/>
</dbReference>
<accession>A0A1J5DR53</accession>
<dbReference type="STRING" id="1817895.AUJ95_06515"/>
<comment type="caution">
    <text evidence="2">The sequence shown here is derived from an EMBL/GenBank/DDBJ whole genome shotgun (WGS) entry which is preliminary data.</text>
</comment>
<protein>
    <recommendedName>
        <fullName evidence="1">GmrSD restriction endonucleases N-terminal domain-containing protein</fullName>
    </recommendedName>
</protein>
<evidence type="ECO:0000313" key="3">
    <source>
        <dbReference type="Proteomes" id="UP000183085"/>
    </source>
</evidence>
<dbReference type="PANTHER" id="PTHR37292:SF2">
    <property type="entry name" value="DUF262 DOMAIN-CONTAINING PROTEIN"/>
    <property type="match status" value="1"/>
</dbReference>
<dbReference type="PANTHER" id="PTHR37292">
    <property type="entry name" value="VNG6097C"/>
    <property type="match status" value="1"/>
</dbReference>